<dbReference type="EMBL" id="VFLP01000018">
    <property type="protein sequence ID" value="TRX95092.1"/>
    <property type="molecule type" value="Genomic_DNA"/>
</dbReference>
<evidence type="ECO:0000313" key="2">
    <source>
        <dbReference type="EMBL" id="TRX95092.1"/>
    </source>
</evidence>
<protein>
    <submittedName>
        <fullName evidence="2">Uncharacterized protein</fullName>
    </submittedName>
</protein>
<gene>
    <name evidence="2" type="ORF">FHL15_004177</name>
</gene>
<comment type="caution">
    <text evidence="2">The sequence shown here is derived from an EMBL/GenBank/DDBJ whole genome shotgun (WGS) entry which is preliminary data.</text>
</comment>
<name>A0A553I4G7_9PEZI</name>
<accession>A0A553I4G7</accession>
<feature type="compositionally biased region" description="Polar residues" evidence="1">
    <location>
        <begin position="31"/>
        <end position="53"/>
    </location>
</feature>
<sequence length="91" mass="9216">MSNQNAHQGGDLNQMAKDGTNIPGDAGKMNTIPSKAPQQASNEFGHTSLNTAAENPVGRAPADDDAVTATGHSLPSSAFSKHSGTGGKDEV</sequence>
<keyword evidence="3" id="KW-1185">Reference proteome</keyword>
<feature type="compositionally biased region" description="Polar residues" evidence="1">
    <location>
        <begin position="70"/>
        <end position="83"/>
    </location>
</feature>
<reference evidence="3" key="1">
    <citation type="submission" date="2019-06" db="EMBL/GenBank/DDBJ databases">
        <title>Draft genome sequence of the griseofulvin-producing fungus Xylaria cubensis strain G536.</title>
        <authorList>
            <person name="Mead M.E."/>
            <person name="Raja H.A."/>
            <person name="Steenwyk J.L."/>
            <person name="Knowles S.L."/>
            <person name="Oberlies N.H."/>
            <person name="Rokas A."/>
        </authorList>
    </citation>
    <scope>NUCLEOTIDE SEQUENCE [LARGE SCALE GENOMIC DNA]</scope>
    <source>
        <strain evidence="3">G536</strain>
    </source>
</reference>
<feature type="region of interest" description="Disordered" evidence="1">
    <location>
        <begin position="1"/>
        <end position="91"/>
    </location>
</feature>
<dbReference type="AlphaFoldDB" id="A0A553I4G7"/>
<evidence type="ECO:0000313" key="3">
    <source>
        <dbReference type="Proteomes" id="UP000319160"/>
    </source>
</evidence>
<evidence type="ECO:0000256" key="1">
    <source>
        <dbReference type="SAM" id="MobiDB-lite"/>
    </source>
</evidence>
<dbReference type="OrthoDB" id="5416172at2759"/>
<dbReference type="Proteomes" id="UP000319160">
    <property type="component" value="Unassembled WGS sequence"/>
</dbReference>
<organism evidence="2 3">
    <name type="scientific">Xylaria flabelliformis</name>
    <dbReference type="NCBI Taxonomy" id="2512241"/>
    <lineage>
        <taxon>Eukaryota</taxon>
        <taxon>Fungi</taxon>
        <taxon>Dikarya</taxon>
        <taxon>Ascomycota</taxon>
        <taxon>Pezizomycotina</taxon>
        <taxon>Sordariomycetes</taxon>
        <taxon>Xylariomycetidae</taxon>
        <taxon>Xylariales</taxon>
        <taxon>Xylariaceae</taxon>
        <taxon>Xylaria</taxon>
    </lineage>
</organism>
<proteinExistence type="predicted"/>